<keyword evidence="2" id="KW-1185">Reference proteome</keyword>
<organism evidence="1 2">
    <name type="scientific">Cercophora newfieldiana</name>
    <dbReference type="NCBI Taxonomy" id="92897"/>
    <lineage>
        <taxon>Eukaryota</taxon>
        <taxon>Fungi</taxon>
        <taxon>Dikarya</taxon>
        <taxon>Ascomycota</taxon>
        <taxon>Pezizomycotina</taxon>
        <taxon>Sordariomycetes</taxon>
        <taxon>Sordariomycetidae</taxon>
        <taxon>Sordariales</taxon>
        <taxon>Lasiosphaeriaceae</taxon>
        <taxon>Cercophora</taxon>
    </lineage>
</organism>
<protein>
    <submittedName>
        <fullName evidence="1">Uncharacterized protein</fullName>
    </submittedName>
</protein>
<evidence type="ECO:0000313" key="2">
    <source>
        <dbReference type="Proteomes" id="UP001174936"/>
    </source>
</evidence>
<proteinExistence type="predicted"/>
<dbReference type="AlphaFoldDB" id="A0AA39YAJ8"/>
<gene>
    <name evidence="1" type="ORF">B0T16DRAFT_124521</name>
</gene>
<accession>A0AA39YAJ8</accession>
<dbReference type="Proteomes" id="UP001174936">
    <property type="component" value="Unassembled WGS sequence"/>
</dbReference>
<comment type="caution">
    <text evidence="1">The sequence shown here is derived from an EMBL/GenBank/DDBJ whole genome shotgun (WGS) entry which is preliminary data.</text>
</comment>
<evidence type="ECO:0000313" key="1">
    <source>
        <dbReference type="EMBL" id="KAK0648993.1"/>
    </source>
</evidence>
<name>A0AA39YAJ8_9PEZI</name>
<reference evidence="1" key="1">
    <citation type="submission" date="2023-06" db="EMBL/GenBank/DDBJ databases">
        <title>Genome-scale phylogeny and comparative genomics of the fungal order Sordariales.</title>
        <authorList>
            <consortium name="Lawrence Berkeley National Laboratory"/>
            <person name="Hensen N."/>
            <person name="Bonometti L."/>
            <person name="Westerberg I."/>
            <person name="Brannstrom I.O."/>
            <person name="Guillou S."/>
            <person name="Cros-Aarteil S."/>
            <person name="Calhoun S."/>
            <person name="Haridas S."/>
            <person name="Kuo A."/>
            <person name="Mondo S."/>
            <person name="Pangilinan J."/>
            <person name="Riley R."/>
            <person name="Labutti K."/>
            <person name="Andreopoulos B."/>
            <person name="Lipzen A."/>
            <person name="Chen C."/>
            <person name="Yanf M."/>
            <person name="Daum C."/>
            <person name="Ng V."/>
            <person name="Clum A."/>
            <person name="Steindorff A."/>
            <person name="Ohm R."/>
            <person name="Martin F."/>
            <person name="Silar P."/>
            <person name="Natvig D."/>
            <person name="Lalanne C."/>
            <person name="Gautier V."/>
            <person name="Ament-Velasquez S.L."/>
            <person name="Kruys A."/>
            <person name="Hutchinson M.I."/>
            <person name="Powell A.J."/>
            <person name="Barry K."/>
            <person name="Miller A.N."/>
            <person name="Grigoriev I.V."/>
            <person name="Debuchy R."/>
            <person name="Gladieux P."/>
            <person name="Thoren M.H."/>
            <person name="Johannesson H."/>
        </authorList>
    </citation>
    <scope>NUCLEOTIDE SEQUENCE</scope>
    <source>
        <strain evidence="1">SMH2532-1</strain>
    </source>
</reference>
<sequence>MLEAVALLELWSPALDCLTTLGNLISCGPGLGLMACRMTTSTRSMLLAVLAFVRRMASTAACSIKHFWSFGTRVPQGELFDNLASLSAWTTNTHDQFVVCKWAVGRRRTGLNWETGCHYTTKKKLFLFFFFEGESQEGLVAFGSESSYKTWASAYGWEWWISMGCWLTLGKLDDSNIVCSLSDLVVQYAYDV</sequence>
<dbReference type="EMBL" id="JAULSV010000003">
    <property type="protein sequence ID" value="KAK0648993.1"/>
    <property type="molecule type" value="Genomic_DNA"/>
</dbReference>